<gene>
    <name evidence="3" type="ORF">GA0061103_1691</name>
</gene>
<dbReference type="Proteomes" id="UP000199101">
    <property type="component" value="Unassembled WGS sequence"/>
</dbReference>
<dbReference type="AlphaFoldDB" id="A0A1C3U866"/>
<evidence type="ECO:0000313" key="3">
    <source>
        <dbReference type="EMBL" id="SCB11673.1"/>
    </source>
</evidence>
<protein>
    <submittedName>
        <fullName evidence="3">Exopolysaccharide production repressor protein</fullName>
    </submittedName>
</protein>
<dbReference type="OrthoDB" id="9802759at2"/>
<feature type="transmembrane region" description="Helical" evidence="2">
    <location>
        <begin position="7"/>
        <end position="25"/>
    </location>
</feature>
<dbReference type="RefSeq" id="WP_092707041.1">
    <property type="nucleotide sequence ID" value="NZ_FMAG01000001.1"/>
</dbReference>
<keyword evidence="2" id="KW-0472">Membrane</keyword>
<keyword evidence="2" id="KW-0812">Transmembrane</keyword>
<dbReference type="InterPro" id="IPR024239">
    <property type="entry name" value="SyrA"/>
</dbReference>
<name>A0A1C3U866_9HYPH</name>
<evidence type="ECO:0000256" key="2">
    <source>
        <dbReference type="SAM" id="Phobius"/>
    </source>
</evidence>
<proteinExistence type="predicted"/>
<dbReference type="EMBL" id="FMAG01000001">
    <property type="protein sequence ID" value="SCB11673.1"/>
    <property type="molecule type" value="Genomic_DNA"/>
</dbReference>
<dbReference type="Pfam" id="PF11089">
    <property type="entry name" value="SyrA"/>
    <property type="match status" value="1"/>
</dbReference>
<accession>A0A1C3U866</accession>
<feature type="region of interest" description="Disordered" evidence="1">
    <location>
        <begin position="63"/>
        <end position="96"/>
    </location>
</feature>
<feature type="transmembrane region" description="Helical" evidence="2">
    <location>
        <begin position="31"/>
        <end position="55"/>
    </location>
</feature>
<sequence>MYAPRVFISMLGTLIVFAIATYFLTNSLSTTLIETVICAVLLQIGYFLGVLYLVWKERKAHEALSSEDKVPASGQEDSKVAGLSASSLKRSEPFNP</sequence>
<organism evidence="3 4">
    <name type="scientific">Rhizobium multihospitium</name>
    <dbReference type="NCBI Taxonomy" id="410764"/>
    <lineage>
        <taxon>Bacteria</taxon>
        <taxon>Pseudomonadati</taxon>
        <taxon>Pseudomonadota</taxon>
        <taxon>Alphaproteobacteria</taxon>
        <taxon>Hyphomicrobiales</taxon>
        <taxon>Rhizobiaceae</taxon>
        <taxon>Rhizobium/Agrobacterium group</taxon>
        <taxon>Rhizobium</taxon>
    </lineage>
</organism>
<keyword evidence="4" id="KW-1185">Reference proteome</keyword>
<evidence type="ECO:0000313" key="4">
    <source>
        <dbReference type="Proteomes" id="UP000199101"/>
    </source>
</evidence>
<keyword evidence="2" id="KW-1133">Transmembrane helix</keyword>
<reference evidence="4" key="1">
    <citation type="submission" date="2016-08" db="EMBL/GenBank/DDBJ databases">
        <authorList>
            <person name="Varghese N."/>
            <person name="Submissions Spin"/>
        </authorList>
    </citation>
    <scope>NUCLEOTIDE SEQUENCE [LARGE SCALE GENOMIC DNA]</scope>
    <source>
        <strain evidence="4">HAMBI 2975</strain>
    </source>
</reference>
<evidence type="ECO:0000256" key="1">
    <source>
        <dbReference type="SAM" id="MobiDB-lite"/>
    </source>
</evidence>